<evidence type="ECO:0000256" key="1">
    <source>
        <dbReference type="SAM" id="MobiDB-lite"/>
    </source>
</evidence>
<protein>
    <submittedName>
        <fullName evidence="2">Uncharacterized protein</fullName>
    </submittedName>
</protein>
<reference evidence="3" key="1">
    <citation type="submission" date="2015-10" db="EMBL/GenBank/DDBJ databases">
        <authorList>
            <person name="Ju K.-S."/>
            <person name="Doroghazi J.R."/>
            <person name="Metcalf W.W."/>
        </authorList>
    </citation>
    <scope>NUCLEOTIDE SEQUENCE [LARGE SCALE GENOMIC DNA]</scope>
    <source>
        <strain evidence="3">NRRL 3151</strain>
    </source>
</reference>
<name>A0A0X3UUD8_9ACTN</name>
<accession>A0A0X3UUD8</accession>
<dbReference type="EMBL" id="LLZG01000142">
    <property type="protein sequence ID" value="KUL36203.1"/>
    <property type="molecule type" value="Genomic_DNA"/>
</dbReference>
<feature type="compositionally biased region" description="Low complexity" evidence="1">
    <location>
        <begin position="111"/>
        <end position="124"/>
    </location>
</feature>
<proteinExistence type="predicted"/>
<evidence type="ECO:0000313" key="3">
    <source>
        <dbReference type="Proteomes" id="UP000053923"/>
    </source>
</evidence>
<dbReference type="AlphaFoldDB" id="A0A0X3UUD8"/>
<dbReference type="Proteomes" id="UP000053923">
    <property type="component" value="Unassembled WGS sequence"/>
</dbReference>
<organism evidence="2 3">
    <name type="scientific">Streptomyces regalis</name>
    <dbReference type="NCBI Taxonomy" id="68262"/>
    <lineage>
        <taxon>Bacteria</taxon>
        <taxon>Bacillati</taxon>
        <taxon>Actinomycetota</taxon>
        <taxon>Actinomycetes</taxon>
        <taxon>Kitasatosporales</taxon>
        <taxon>Streptomycetaceae</taxon>
        <taxon>Streptomyces</taxon>
    </lineage>
</organism>
<sequence>MLRHAIAPARHFSQVPNDIIRHPRLSSDAVRLLTWQLSLPAEARDSLSRTAERAGIGKCAFLRAKRELKAEGYLHEWREQGVRGLWATVQLVSNVPLTGEEAAGVREGEEAAPAPVGGSPAAGEPKGRAVGCHPEAPVRENTPLYPAGTASVGSGDSSDFERLALARQVVESLSDLDPRLRMPRGMLPQLAALAGEWLARGHTAAAVRECVRRALPGRGQVIRRPGGLVRYVLSEVPPPPLTPAVAAPENAAPQLPRVAQMRECEGRHTQPLLFRPVADERLCRACRSARAAVGEGAAGFEGVQVAVQGAAVVRAALRGEVVL</sequence>
<comment type="caution">
    <text evidence="2">The sequence shown here is derived from an EMBL/GenBank/DDBJ whole genome shotgun (WGS) entry which is preliminary data.</text>
</comment>
<keyword evidence="3" id="KW-1185">Reference proteome</keyword>
<gene>
    <name evidence="2" type="ORF">ADL12_19555</name>
</gene>
<feature type="region of interest" description="Disordered" evidence="1">
    <location>
        <begin position="105"/>
        <end position="157"/>
    </location>
</feature>
<dbReference type="RefSeq" id="WP_062703961.1">
    <property type="nucleotide sequence ID" value="NZ_LLZG01000142.1"/>
</dbReference>
<evidence type="ECO:0000313" key="2">
    <source>
        <dbReference type="EMBL" id="KUL36203.1"/>
    </source>
</evidence>